<reference evidence="6" key="1">
    <citation type="submission" date="2017-10" db="EMBL/GenBank/DDBJ databases">
        <authorList>
            <person name="Gaisin V.A."/>
            <person name="Rysina M.S."/>
            <person name="Grouzdev D.S."/>
        </authorList>
    </citation>
    <scope>NUCLEOTIDE SEQUENCE [LARGE SCALE GENOMIC DNA]</scope>
    <source>
        <strain evidence="6">V1</strain>
    </source>
</reference>
<keyword evidence="2" id="KW-0238">DNA-binding</keyword>
<evidence type="ECO:0000256" key="3">
    <source>
        <dbReference type="ARBA" id="ARBA00023163"/>
    </source>
</evidence>
<comment type="caution">
    <text evidence="5">The sequence shown here is derived from an EMBL/GenBank/DDBJ whole genome shotgun (WGS) entry which is preliminary data.</text>
</comment>
<accession>A0A317TA14</accession>
<keyword evidence="3" id="KW-0804">Transcription</keyword>
<gene>
    <name evidence="5" type="ORF">CR164_05135</name>
</gene>
<dbReference type="EMBL" id="PDNZ01000003">
    <property type="protein sequence ID" value="PWW82386.1"/>
    <property type="molecule type" value="Genomic_DNA"/>
</dbReference>
<dbReference type="SMART" id="SM00530">
    <property type="entry name" value="HTH_XRE"/>
    <property type="match status" value="1"/>
</dbReference>
<keyword evidence="6" id="KW-1185">Reference proteome</keyword>
<dbReference type="CDD" id="cd00093">
    <property type="entry name" value="HTH_XRE"/>
    <property type="match status" value="1"/>
</dbReference>
<dbReference type="PROSITE" id="PS50943">
    <property type="entry name" value="HTH_CROC1"/>
    <property type="match status" value="1"/>
</dbReference>
<dbReference type="SUPFAM" id="SSF47413">
    <property type="entry name" value="lambda repressor-like DNA-binding domains"/>
    <property type="match status" value="1"/>
</dbReference>
<feature type="domain" description="HTH cro/C1-type" evidence="4">
    <location>
        <begin position="5"/>
        <end position="41"/>
    </location>
</feature>
<dbReference type="Pfam" id="PF01381">
    <property type="entry name" value="HTH_3"/>
    <property type="match status" value="1"/>
</dbReference>
<name>A0A317TA14_9CHLB</name>
<dbReference type="Proteomes" id="UP000246278">
    <property type="component" value="Unassembled WGS sequence"/>
</dbReference>
<evidence type="ECO:0000313" key="6">
    <source>
        <dbReference type="Proteomes" id="UP000246278"/>
    </source>
</evidence>
<evidence type="ECO:0000259" key="4">
    <source>
        <dbReference type="PROSITE" id="PS50943"/>
    </source>
</evidence>
<dbReference type="InterPro" id="IPR052359">
    <property type="entry name" value="HTH-type_reg/antitoxin"/>
</dbReference>
<evidence type="ECO:0000313" key="5">
    <source>
        <dbReference type="EMBL" id="PWW82386.1"/>
    </source>
</evidence>
<evidence type="ECO:0000256" key="1">
    <source>
        <dbReference type="ARBA" id="ARBA00023015"/>
    </source>
</evidence>
<dbReference type="Gene3D" id="1.10.260.40">
    <property type="entry name" value="lambda repressor-like DNA-binding domains"/>
    <property type="match status" value="1"/>
</dbReference>
<protein>
    <recommendedName>
        <fullName evidence="4">HTH cro/C1-type domain-containing protein</fullName>
    </recommendedName>
</protein>
<proteinExistence type="predicted"/>
<dbReference type="AlphaFoldDB" id="A0A317TA14"/>
<dbReference type="InterPro" id="IPR001387">
    <property type="entry name" value="Cro/C1-type_HTH"/>
</dbReference>
<evidence type="ECO:0000256" key="2">
    <source>
        <dbReference type="ARBA" id="ARBA00023125"/>
    </source>
</evidence>
<dbReference type="PANTHER" id="PTHR36511">
    <property type="entry name" value="MERR FAMILY BACTERIAL REGULATORY PROTEIN"/>
    <property type="match status" value="1"/>
</dbReference>
<organism evidence="5 6">
    <name type="scientific">Prosthecochloris marina</name>
    <dbReference type="NCBI Taxonomy" id="2017681"/>
    <lineage>
        <taxon>Bacteria</taxon>
        <taxon>Pseudomonadati</taxon>
        <taxon>Chlorobiota</taxon>
        <taxon>Chlorobiia</taxon>
        <taxon>Chlorobiales</taxon>
        <taxon>Chlorobiaceae</taxon>
        <taxon>Prosthecochloris</taxon>
    </lineage>
</organism>
<dbReference type="InterPro" id="IPR010982">
    <property type="entry name" value="Lambda_DNA-bd_dom_sf"/>
</dbReference>
<dbReference type="GO" id="GO:0003677">
    <property type="term" value="F:DNA binding"/>
    <property type="evidence" value="ECO:0007669"/>
    <property type="project" value="UniProtKB-KW"/>
</dbReference>
<keyword evidence="1" id="KW-0805">Transcription regulation</keyword>
<sequence length="60" mass="6701">MICLIHRIRAENHVSQTVFAAMLGIGKTTVQQWERGEKKPSGAAQRLLDIVDRKGLEVLS</sequence>
<dbReference type="PANTHER" id="PTHR36511:SF3">
    <property type="entry name" value="ANTITOXIN HIGA-2"/>
    <property type="match status" value="1"/>
</dbReference>